<reference evidence="1 2" key="1">
    <citation type="submission" date="2024-01" db="EMBL/GenBank/DDBJ databases">
        <title>The complete chloroplast genome sequence of Lithospermum erythrorhizon: insights into the phylogenetic relationship among Boraginaceae species and the maternal lineages of purple gromwells.</title>
        <authorList>
            <person name="Okada T."/>
            <person name="Watanabe K."/>
        </authorList>
    </citation>
    <scope>NUCLEOTIDE SEQUENCE [LARGE SCALE GENOMIC DNA]</scope>
</reference>
<organism evidence="1 2">
    <name type="scientific">Lithospermum erythrorhizon</name>
    <name type="common">Purple gromwell</name>
    <name type="synonym">Lithospermum officinale var. erythrorhizon</name>
    <dbReference type="NCBI Taxonomy" id="34254"/>
    <lineage>
        <taxon>Eukaryota</taxon>
        <taxon>Viridiplantae</taxon>
        <taxon>Streptophyta</taxon>
        <taxon>Embryophyta</taxon>
        <taxon>Tracheophyta</taxon>
        <taxon>Spermatophyta</taxon>
        <taxon>Magnoliopsida</taxon>
        <taxon>eudicotyledons</taxon>
        <taxon>Gunneridae</taxon>
        <taxon>Pentapetalae</taxon>
        <taxon>asterids</taxon>
        <taxon>lamiids</taxon>
        <taxon>Boraginales</taxon>
        <taxon>Boraginaceae</taxon>
        <taxon>Boraginoideae</taxon>
        <taxon>Lithospermeae</taxon>
        <taxon>Lithospermum</taxon>
    </lineage>
</organism>
<keyword evidence="2" id="KW-1185">Reference proteome</keyword>
<accession>A0AAV3RKP3</accession>
<protein>
    <submittedName>
        <fullName evidence="1">Uncharacterized protein</fullName>
    </submittedName>
</protein>
<name>A0AAV3RKP3_LITER</name>
<dbReference type="Proteomes" id="UP001454036">
    <property type="component" value="Unassembled WGS sequence"/>
</dbReference>
<comment type="caution">
    <text evidence="1">The sequence shown here is derived from an EMBL/GenBank/DDBJ whole genome shotgun (WGS) entry which is preliminary data.</text>
</comment>
<evidence type="ECO:0000313" key="2">
    <source>
        <dbReference type="Proteomes" id="UP001454036"/>
    </source>
</evidence>
<sequence length="113" mass="12457">MGGKSLKIDKFTGKNSFGLLQIKVRVLLKREGLRAPLLKPTPKPLLDNIVTLKEKAHSTLLSPEADIITVRHEQFGNASCTVAIVEDGANSEEDIALVFNDYTHYIDVWIPGS</sequence>
<dbReference type="AlphaFoldDB" id="A0AAV3RKP3"/>
<proteinExistence type="predicted"/>
<evidence type="ECO:0000313" key="1">
    <source>
        <dbReference type="EMBL" id="GAA0175806.1"/>
    </source>
</evidence>
<dbReference type="EMBL" id="BAABME010009787">
    <property type="protein sequence ID" value="GAA0175806.1"/>
    <property type="molecule type" value="Genomic_DNA"/>
</dbReference>
<gene>
    <name evidence="1" type="ORF">LIER_28909</name>
</gene>